<organism evidence="1">
    <name type="scientific">marine sediment metagenome</name>
    <dbReference type="NCBI Taxonomy" id="412755"/>
    <lineage>
        <taxon>unclassified sequences</taxon>
        <taxon>metagenomes</taxon>
        <taxon>ecological metagenomes</taxon>
    </lineage>
</organism>
<evidence type="ECO:0000313" key="1">
    <source>
        <dbReference type="EMBL" id="KKL54020.1"/>
    </source>
</evidence>
<proteinExistence type="predicted"/>
<dbReference type="EMBL" id="LAZR01031346">
    <property type="protein sequence ID" value="KKL54020.1"/>
    <property type="molecule type" value="Genomic_DNA"/>
</dbReference>
<accession>A0A0F9F9R9</accession>
<dbReference type="AlphaFoldDB" id="A0A0F9F9R9"/>
<gene>
    <name evidence="1" type="ORF">LCGC14_2269590</name>
</gene>
<comment type="caution">
    <text evidence="1">The sequence shown here is derived from an EMBL/GenBank/DDBJ whole genome shotgun (WGS) entry which is preliminary data.</text>
</comment>
<sequence length="77" mass="9191">MNKGTLNYFEAKPEEKKVEKLIMEFEGEGEFYRALEELEKRLLSDFINWLYLEKQYMIIPQEIDLRKAGDALKSLSK</sequence>
<protein>
    <submittedName>
        <fullName evidence="1">Uncharacterized protein</fullName>
    </submittedName>
</protein>
<reference evidence="1" key="1">
    <citation type="journal article" date="2015" name="Nature">
        <title>Complex archaea that bridge the gap between prokaryotes and eukaryotes.</title>
        <authorList>
            <person name="Spang A."/>
            <person name="Saw J.H."/>
            <person name="Jorgensen S.L."/>
            <person name="Zaremba-Niedzwiedzka K."/>
            <person name="Martijn J."/>
            <person name="Lind A.E."/>
            <person name="van Eijk R."/>
            <person name="Schleper C."/>
            <person name="Guy L."/>
            <person name="Ettema T.J."/>
        </authorList>
    </citation>
    <scope>NUCLEOTIDE SEQUENCE</scope>
</reference>
<name>A0A0F9F9R9_9ZZZZ</name>